<dbReference type="GO" id="GO:0006417">
    <property type="term" value="P:regulation of translation"/>
    <property type="evidence" value="ECO:0007669"/>
    <property type="project" value="UniProtKB-KW"/>
</dbReference>
<feature type="compositionally biased region" description="Polar residues" evidence="4">
    <location>
        <begin position="414"/>
        <end position="430"/>
    </location>
</feature>
<feature type="region of interest" description="Disordered" evidence="4">
    <location>
        <begin position="1104"/>
        <end position="1125"/>
    </location>
</feature>
<dbReference type="GO" id="GO:0035195">
    <property type="term" value="P:miRNA-mediated post-transcriptional gene silencing"/>
    <property type="evidence" value="ECO:0007669"/>
    <property type="project" value="TreeGrafter"/>
</dbReference>
<feature type="compositionally biased region" description="Polar residues" evidence="4">
    <location>
        <begin position="259"/>
        <end position="268"/>
    </location>
</feature>
<feature type="compositionally biased region" description="Gly residues" evidence="4">
    <location>
        <begin position="31"/>
        <end position="43"/>
    </location>
</feature>
<proteinExistence type="predicted"/>
<dbReference type="Pfam" id="PF10427">
    <property type="entry name" value="Ago_hook"/>
    <property type="match status" value="1"/>
</dbReference>
<feature type="compositionally biased region" description="Gly residues" evidence="4">
    <location>
        <begin position="774"/>
        <end position="784"/>
    </location>
</feature>
<feature type="compositionally biased region" description="Low complexity" evidence="4">
    <location>
        <begin position="79"/>
        <end position="113"/>
    </location>
</feature>
<feature type="compositionally biased region" description="Low complexity" evidence="4">
    <location>
        <begin position="1038"/>
        <end position="1050"/>
    </location>
</feature>
<feature type="compositionally biased region" description="Gly residues" evidence="4">
    <location>
        <begin position="701"/>
        <end position="735"/>
    </location>
</feature>
<dbReference type="GO" id="GO:0060213">
    <property type="term" value="P:positive regulation of nuclear-transcribed mRNA poly(A) tail shortening"/>
    <property type="evidence" value="ECO:0007669"/>
    <property type="project" value="TreeGrafter"/>
</dbReference>
<dbReference type="GO" id="GO:0003723">
    <property type="term" value="F:RNA binding"/>
    <property type="evidence" value="ECO:0007669"/>
    <property type="project" value="UniProtKB-KW"/>
</dbReference>
<feature type="compositionally biased region" description="Low complexity" evidence="4">
    <location>
        <begin position="581"/>
        <end position="616"/>
    </location>
</feature>
<feature type="region of interest" description="Disordered" evidence="4">
    <location>
        <begin position="293"/>
        <end position="1073"/>
    </location>
</feature>
<feature type="region of interest" description="Disordered" evidence="4">
    <location>
        <begin position="1"/>
        <end position="275"/>
    </location>
</feature>
<feature type="compositionally biased region" description="Low complexity" evidence="4">
    <location>
        <begin position="182"/>
        <end position="196"/>
    </location>
</feature>
<dbReference type="EMBL" id="HAEB01011809">
    <property type="protein sequence ID" value="SBQ58336.1"/>
    <property type="molecule type" value="Transcribed_RNA"/>
</dbReference>
<feature type="compositionally biased region" description="Low complexity" evidence="4">
    <location>
        <begin position="517"/>
        <end position="535"/>
    </location>
</feature>
<feature type="compositionally biased region" description="Polar residues" evidence="4">
    <location>
        <begin position="133"/>
        <end position="166"/>
    </location>
</feature>
<feature type="compositionally biased region" description="Polar residues" evidence="4">
    <location>
        <begin position="631"/>
        <end position="646"/>
    </location>
</feature>
<feature type="compositionally biased region" description="Gly residues" evidence="4">
    <location>
        <begin position="493"/>
        <end position="516"/>
    </location>
</feature>
<evidence type="ECO:0000256" key="1">
    <source>
        <dbReference type="ARBA" id="ARBA00022845"/>
    </source>
</evidence>
<evidence type="ECO:0000256" key="3">
    <source>
        <dbReference type="ARBA" id="ARBA00023158"/>
    </source>
</evidence>
<feature type="compositionally biased region" description="Basic and acidic residues" evidence="4">
    <location>
        <begin position="668"/>
        <end position="697"/>
    </location>
</feature>
<feature type="compositionally biased region" description="Polar residues" evidence="4">
    <location>
        <begin position="555"/>
        <end position="567"/>
    </location>
</feature>
<accession>A0A1A8FHW2</accession>
<reference evidence="6" key="2">
    <citation type="submission" date="2016-06" db="EMBL/GenBank/DDBJ databases">
        <title>The genome of a short-lived fish provides insights into sex chromosome evolution and the genetic control of aging.</title>
        <authorList>
            <person name="Reichwald K."/>
            <person name="Felder M."/>
            <person name="Petzold A."/>
            <person name="Koch P."/>
            <person name="Groth M."/>
            <person name="Platzer M."/>
        </authorList>
    </citation>
    <scope>NUCLEOTIDE SEQUENCE</scope>
    <source>
        <tissue evidence="6">Brain</tissue>
    </source>
</reference>
<feature type="compositionally biased region" description="Polar residues" evidence="4">
    <location>
        <begin position="207"/>
        <end position="222"/>
    </location>
</feature>
<dbReference type="InterPro" id="IPR019486">
    <property type="entry name" value="Argonaute_hook_dom"/>
</dbReference>
<dbReference type="InterPro" id="IPR052068">
    <property type="entry name" value="GW182_domain"/>
</dbReference>
<name>A0A1A8FHW2_9TELE</name>
<evidence type="ECO:0000256" key="4">
    <source>
        <dbReference type="SAM" id="MobiDB-lite"/>
    </source>
</evidence>
<evidence type="ECO:0000313" key="6">
    <source>
        <dbReference type="EMBL" id="SBQ58336.1"/>
    </source>
</evidence>
<feature type="compositionally biased region" description="Polar residues" evidence="4">
    <location>
        <begin position="293"/>
        <end position="308"/>
    </location>
</feature>
<evidence type="ECO:0000259" key="5">
    <source>
        <dbReference type="Pfam" id="PF10427"/>
    </source>
</evidence>
<feature type="compositionally biased region" description="Polar residues" evidence="4">
    <location>
        <begin position="987"/>
        <end position="997"/>
    </location>
</feature>
<keyword evidence="1" id="KW-0810">Translation regulation</keyword>
<sequence>MSREVPPRFRCQQDHKVLLKRGQPPLSSMLLGGGGGGDAGEGSGWDAAPSSQGADDPITNTAGHADSNLGSSSPPPPISSSSCVAAQSSSSTTSTYANSTWGAGSSSQPPSQGCGRVIVDGTDLEDWPCITAGSRQSSDCAGTGMQQQDCPGNNSSASWGEGNMQQRGGAAGGGGGGDMDNPSPTHSTPLSSSSTLNECAQSGGGVWSTSSQAEATFHNSKASLLPSGPQENPVGGNSNVPGANFNPSVNPSAWPALGQSATSTSANDSFPLHSSITSSFSASATLITTQTLSSVNQTGPYQQHTDTTVGAKDGEQHLGNPGLDQVSGGGLREAGPNQKGDAEKNCGIVGEEEGSLSSSSAPSSSWRPMPPLSSEPSTGADGWGGAKRQEGSVWGFGGQDDKTRWGKGNGGGSATTAVSQGEWAGSSSEADWSGSADGGSQSLAIGSGRGVDGSSTSADGGGGSSLDDAASPHFATKTKAWDNQKGMESKDGPVGGQGGTAGSDGGPSSSGGGFAAGSGQKELSSSTLSPPQQSSNAEVALLSMLGRSDLDPRVLSNTGWGQTQIRQNVAWDLNTKTRAGSRNSSSATVTASTNQSSRYPAEAGSGSHDSGSHAAGINLESATVRDGWDGGSSQPTCGSFTPSSTGRKAGPSEGDVQGKTAGGWGDLPPEKDGKGWRSEDQQWGDRRGGGKNWKDYEEQGSGWGDGPETKGTGGWKGTSGGETGGWGGQSGGGDQWGQRDASSVGGWGDARNRVNSEEGSSWGTLDEGSSQRGGWEGGDLGGGKSHQEWGGAKPNAAAAPIPNSPAAPMKAQNQQQQQSQGQHPPGGPTQGGWSSRPSGGGGGPLSKNQNQSMGWTAGPIPQISVGGSDSLESSGWEEPSPQSISRKMEIDDGTTLWGDPTRYTNKNVNLWDKNGATASQNHGQQGPPMQQQPPRRQQGMQLSTNSNPGSGAVGMWGGAQSVDNGTAAWGQTLDAAAGWGESDDPNKSSGWRNSSPNPAKPGTKSAESWGGKGDIPIAASRHSSWEEDDDGGGGVWNSTGSQGSGSSFNSGGWGQTHGGKRSNIKSGPGDSWMNPVTRQFSNMGLMGDDPGVDKKMEGDKRGIADYNGEMRRGGRGGGGYRMPSSKDMGSADVGIYGEKVGGHGAFGAGGGGMPPSRGMHQPGMHPMNPSQGLRAQVPHQFLSPQVPGPMLKQVPSPGGGVGGVGSVGGVGGVGGGVFPPQISPQQLAMLANINPHMQQFHLACQLLLQQQQQQQQFTHQPVRNLHQSGFSLSGAQIDDNVPRRTTQRIVAPPGGKANITSLG</sequence>
<evidence type="ECO:0000256" key="2">
    <source>
        <dbReference type="ARBA" id="ARBA00022884"/>
    </source>
</evidence>
<keyword evidence="2" id="KW-0694">RNA-binding</keyword>
<feature type="compositionally biased region" description="Gly residues" evidence="4">
    <location>
        <begin position="169"/>
        <end position="178"/>
    </location>
</feature>
<feature type="compositionally biased region" description="Polar residues" evidence="4">
    <location>
        <begin position="235"/>
        <end position="251"/>
    </location>
</feature>
<feature type="compositionally biased region" description="Polar residues" evidence="4">
    <location>
        <begin position="49"/>
        <end position="62"/>
    </location>
</feature>
<feature type="compositionally biased region" description="Polar residues" evidence="4">
    <location>
        <begin position="757"/>
        <end position="772"/>
    </location>
</feature>
<feature type="compositionally biased region" description="Low complexity" evidence="4">
    <location>
        <begin position="923"/>
        <end position="941"/>
    </location>
</feature>
<feature type="compositionally biased region" description="Low complexity" evidence="4">
    <location>
        <begin position="792"/>
        <end position="823"/>
    </location>
</feature>
<reference evidence="6" key="1">
    <citation type="submission" date="2016-05" db="EMBL/GenBank/DDBJ databases">
        <authorList>
            <person name="Lavstsen T."/>
            <person name="Jespersen J.S."/>
        </authorList>
    </citation>
    <scope>NUCLEOTIDE SEQUENCE</scope>
    <source>
        <tissue evidence="6">Brain</tissue>
    </source>
</reference>
<dbReference type="GO" id="GO:0005654">
    <property type="term" value="C:nucleoplasm"/>
    <property type="evidence" value="ECO:0007669"/>
    <property type="project" value="TreeGrafter"/>
</dbReference>
<organism evidence="6">
    <name type="scientific">Nothobranchius korthausae</name>
    <dbReference type="NCBI Taxonomy" id="1143690"/>
    <lineage>
        <taxon>Eukaryota</taxon>
        <taxon>Metazoa</taxon>
        <taxon>Chordata</taxon>
        <taxon>Craniata</taxon>
        <taxon>Vertebrata</taxon>
        <taxon>Euteleostomi</taxon>
        <taxon>Actinopterygii</taxon>
        <taxon>Neopterygii</taxon>
        <taxon>Teleostei</taxon>
        <taxon>Neoteleostei</taxon>
        <taxon>Acanthomorphata</taxon>
        <taxon>Ovalentaria</taxon>
        <taxon>Atherinomorphae</taxon>
        <taxon>Cyprinodontiformes</taxon>
        <taxon>Nothobranchiidae</taxon>
        <taxon>Nothobranchius</taxon>
    </lineage>
</organism>
<gene>
    <name evidence="6" type="primary">TNRC6B</name>
</gene>
<feature type="region of interest" description="Disordered" evidence="4">
    <location>
        <begin position="1282"/>
        <end position="1303"/>
    </location>
</feature>
<protein>
    <submittedName>
        <fullName evidence="6">Trinucleotide repeat containing 6B</fullName>
    </submittedName>
</protein>
<dbReference type="PANTHER" id="PTHR13020:SF32">
    <property type="entry name" value="TRINUCLEOTIDE REPEAT-CONTAINING GENE 6B PROTEIN"/>
    <property type="match status" value="1"/>
</dbReference>
<feature type="compositionally biased region" description="Basic and acidic residues" evidence="4">
    <location>
        <begin position="479"/>
        <end position="491"/>
    </location>
</feature>
<feature type="compositionally biased region" description="Low complexity" evidence="4">
    <location>
        <begin position="355"/>
        <end position="367"/>
    </location>
</feature>
<dbReference type="PANTHER" id="PTHR13020">
    <property type="entry name" value="TRINUCLEOTIDE REPEAT-CONTAINING GENE 6"/>
    <property type="match status" value="1"/>
</dbReference>
<feature type="domain" description="Argonaute hook" evidence="5">
    <location>
        <begin position="942"/>
        <end position="1072"/>
    </location>
</feature>
<keyword evidence="3" id="KW-0943">RNA-mediated gene silencing</keyword>
<dbReference type="GO" id="GO:0000932">
    <property type="term" value="C:P-body"/>
    <property type="evidence" value="ECO:0007669"/>
    <property type="project" value="TreeGrafter"/>
</dbReference>
<feature type="compositionally biased region" description="Basic and acidic residues" evidence="4">
    <location>
        <begin position="1"/>
        <end position="17"/>
    </location>
</feature>